<reference evidence="3 4" key="1">
    <citation type="submission" date="2015-02" db="EMBL/GenBank/DDBJ databases">
        <title>Pseudomonas helleri sp. nov. and Pseudomonas weihenstephanensis sp. nov., isolated from raw cows milk.</title>
        <authorList>
            <person name="von Neubeck M."/>
            <person name="Huptas C."/>
            <person name="Wenning M."/>
            <person name="Scherer S."/>
        </authorList>
    </citation>
    <scope>NUCLEOTIDE SEQUENCE [LARGE SCALE GENOMIC DNA]</scope>
    <source>
        <strain evidence="3 4">DSM 29166</strain>
    </source>
</reference>
<keyword evidence="1" id="KW-0472">Membrane</keyword>
<feature type="transmembrane region" description="Helical" evidence="1">
    <location>
        <begin position="104"/>
        <end position="126"/>
    </location>
</feature>
<dbReference type="Pfam" id="PF20455">
    <property type="entry name" value="DUF6708"/>
    <property type="match status" value="1"/>
</dbReference>
<keyword evidence="1" id="KW-0812">Transmembrane</keyword>
<name>A0A0J6IDN7_9PSED</name>
<organism evidence="3 4">
    <name type="scientific">Pseudomonas weihenstephanensis</name>
    <dbReference type="NCBI Taxonomy" id="1608994"/>
    <lineage>
        <taxon>Bacteria</taxon>
        <taxon>Pseudomonadati</taxon>
        <taxon>Pseudomonadota</taxon>
        <taxon>Gammaproteobacteria</taxon>
        <taxon>Pseudomonadales</taxon>
        <taxon>Pseudomonadaceae</taxon>
        <taxon>Pseudomonas</taxon>
    </lineage>
</organism>
<accession>A0A0J6IDN7</accession>
<keyword evidence="1" id="KW-1133">Transmembrane helix</keyword>
<dbReference type="RefSeq" id="WP_048365511.1">
    <property type="nucleotide sequence ID" value="NZ_JYLF01000007.1"/>
</dbReference>
<dbReference type="InterPro" id="IPR046554">
    <property type="entry name" value="DUF6708"/>
</dbReference>
<evidence type="ECO:0000313" key="3">
    <source>
        <dbReference type="EMBL" id="KMN12735.1"/>
    </source>
</evidence>
<evidence type="ECO:0000256" key="1">
    <source>
        <dbReference type="SAM" id="Phobius"/>
    </source>
</evidence>
<dbReference type="AlphaFoldDB" id="A0A0J6IDN7"/>
<feature type="domain" description="DUF6708" evidence="2">
    <location>
        <begin position="115"/>
        <end position="292"/>
    </location>
</feature>
<proteinExistence type="predicted"/>
<dbReference type="OrthoDB" id="6050524at2"/>
<sequence>MSKESRIFDGWLTRYKINRGLSLYELESVLEVDRPINIPLMDKGLIRVNSVFVEFIDRFFFLRGWATMGFLPFAIAWSYFAFLFGSTIYVPPSDGAGLSFEHILSGWIATIIIVVFLVVMCVFGLCRDFFCYTYYPIRFNRENRKVYVFRHNKKNGVLTLEWNKVFWFIGRSRDGSRYIYDLRGHVLDDEKIVRYTFAVGQYGETQAEILQHWETIRLYMEESPAALPYPPLALSLSTQPTLRNCLLIQMGWLVSGRSPVVLLFGVVWGFFRWLALKTCRQPRWPADIEAACQIPANDPYRQTEPLRAGEFPDFGEAEELRQSEYIREARAAAEAYEQARSKANAS</sequence>
<dbReference type="Proteomes" id="UP000036325">
    <property type="component" value="Unassembled WGS sequence"/>
</dbReference>
<comment type="caution">
    <text evidence="3">The sequence shown here is derived from an EMBL/GenBank/DDBJ whole genome shotgun (WGS) entry which is preliminary data.</text>
</comment>
<evidence type="ECO:0000313" key="4">
    <source>
        <dbReference type="Proteomes" id="UP000036325"/>
    </source>
</evidence>
<protein>
    <recommendedName>
        <fullName evidence="2">DUF6708 domain-containing protein</fullName>
    </recommendedName>
</protein>
<evidence type="ECO:0000259" key="2">
    <source>
        <dbReference type="Pfam" id="PF20455"/>
    </source>
</evidence>
<dbReference type="PATRIC" id="fig|1608994.3.peg.4131"/>
<feature type="transmembrane region" description="Helical" evidence="1">
    <location>
        <begin position="65"/>
        <end position="84"/>
    </location>
</feature>
<dbReference type="EMBL" id="JYLF01000007">
    <property type="protein sequence ID" value="KMN12735.1"/>
    <property type="molecule type" value="Genomic_DNA"/>
</dbReference>
<gene>
    <name evidence="3" type="ORF">TU86_17215</name>
</gene>
<dbReference type="STRING" id="1608994.TU86_17215"/>
<feature type="transmembrane region" description="Helical" evidence="1">
    <location>
        <begin position="260"/>
        <end position="276"/>
    </location>
</feature>